<dbReference type="CDD" id="cd10001">
    <property type="entry name" value="HDAC_classII_APAH"/>
    <property type="match status" value="1"/>
</dbReference>
<dbReference type="EMBL" id="AP018553">
    <property type="protein sequence ID" value="BBD73874.1"/>
    <property type="molecule type" value="Genomic_DNA"/>
</dbReference>
<dbReference type="PANTHER" id="PTHR10625:SF10">
    <property type="entry name" value="HISTONE DEACETYLASE HDAC1"/>
    <property type="match status" value="1"/>
</dbReference>
<gene>
    <name evidence="3" type="ORF">GCM10007116_12140</name>
    <name evidence="2" type="ORF">HS1genome_2263</name>
</gene>
<dbReference type="EMBL" id="BMQS01000010">
    <property type="protein sequence ID" value="GGT96183.1"/>
    <property type="molecule type" value="Genomic_DNA"/>
</dbReference>
<dbReference type="KEGG" id="sacd:HS1genome_2263"/>
<dbReference type="InterPro" id="IPR023696">
    <property type="entry name" value="Ureohydrolase_dom_sf"/>
</dbReference>
<protein>
    <submittedName>
        <fullName evidence="2">Acetylpolyamine amidohydrolase</fullName>
    </submittedName>
</protein>
<evidence type="ECO:0000259" key="1">
    <source>
        <dbReference type="Pfam" id="PF00850"/>
    </source>
</evidence>
<dbReference type="GO" id="GO:0040029">
    <property type="term" value="P:epigenetic regulation of gene expression"/>
    <property type="evidence" value="ECO:0007669"/>
    <property type="project" value="TreeGrafter"/>
</dbReference>
<reference evidence="3" key="1">
    <citation type="journal article" date="2014" name="Int. J. Syst. Evol. Microbiol.">
        <title>Complete genome sequence of Corynebacterium casei LMG S-19264T (=DSM 44701T), isolated from a smear-ripened cheese.</title>
        <authorList>
            <consortium name="US DOE Joint Genome Institute (JGI-PGF)"/>
            <person name="Walter F."/>
            <person name="Albersmeier A."/>
            <person name="Kalinowski J."/>
            <person name="Ruckert C."/>
        </authorList>
    </citation>
    <scope>NUCLEOTIDE SEQUENCE</scope>
    <source>
        <strain evidence="3">JCM 31740</strain>
    </source>
</reference>
<dbReference type="GO" id="GO:0004407">
    <property type="term" value="F:histone deacetylase activity"/>
    <property type="evidence" value="ECO:0007669"/>
    <property type="project" value="TreeGrafter"/>
</dbReference>
<reference evidence="3" key="4">
    <citation type="submission" date="2020-09" db="EMBL/GenBank/DDBJ databases">
        <authorList>
            <person name="Sun Q."/>
            <person name="Ohkuma M."/>
        </authorList>
    </citation>
    <scope>NUCLEOTIDE SEQUENCE</scope>
    <source>
        <strain evidence="3">JCM 31740</strain>
    </source>
</reference>
<dbReference type="InterPro" id="IPR037138">
    <property type="entry name" value="His_deacetylse_dom_sf"/>
</dbReference>
<reference evidence="2" key="3">
    <citation type="journal article" date="2019" name="BMC Res. Notes">
        <title>Complete genome sequence of the Sulfodiicoccus acidiphilus strain HS-1T, the first crenarchaeon that lacks polB3, isolated from an acidic hot spring in Ohwaku-dani, Hakone, Japan.</title>
        <authorList>
            <person name="Sakai H.D."/>
            <person name="Kurosawa N."/>
        </authorList>
    </citation>
    <scope>NUCLEOTIDE SEQUENCE</scope>
    <source>
        <strain evidence="2">HS-1</strain>
    </source>
</reference>
<accession>A0A348B6S2</accession>
<evidence type="ECO:0000313" key="4">
    <source>
        <dbReference type="Proteomes" id="UP000276741"/>
    </source>
</evidence>
<name>A0A348B6S2_9CREN</name>
<reference evidence="4" key="2">
    <citation type="submission" date="2018-04" db="EMBL/GenBank/DDBJ databases">
        <title>Complete genome sequence of Sulfodiicoccus acidiphilus strain HS-1.</title>
        <authorList>
            <person name="Sakai H.D."/>
            <person name="Kurosawa N."/>
        </authorList>
    </citation>
    <scope>NUCLEOTIDE SEQUENCE [LARGE SCALE GENOMIC DNA]</scope>
    <source>
        <strain evidence="4">HS-1</strain>
    </source>
</reference>
<sequence>MNMKVVYSSIYSKHDPPHFPHIENSTRLELALDALGEVEVLSPEGAGDPLEVHDGTYVEMVRRASEAEEQIDIDTYTNRFTYESALMALGGAFTAYKVEGIALVRPPGHHAGRYGRAMGAPTQGFCIFNNIAYAASKAEGRVAIIDFDVHHGNGTQEIFYLDPKVLHIDLHQDPSTIYPGTGFPFETGDGEGKGTKVNILFPPGGGDDLVLEVIPFIQSLLDQFKPDVVGFSAGFDGFSGDGLASLEFTEASFEALGGLREKRRWFAVLEGGYSVGLRRGLPAFVRGVERKPEEPRPKESKSEVKMKFTRSLEETKYHLRERWKL</sequence>
<dbReference type="Pfam" id="PF00850">
    <property type="entry name" value="Hist_deacetyl"/>
    <property type="match status" value="1"/>
</dbReference>
<dbReference type="AlphaFoldDB" id="A0A348B6S2"/>
<organism evidence="2 4">
    <name type="scientific">Sulfodiicoccus acidiphilus</name>
    <dbReference type="NCBI Taxonomy" id="1670455"/>
    <lineage>
        <taxon>Archaea</taxon>
        <taxon>Thermoproteota</taxon>
        <taxon>Thermoprotei</taxon>
        <taxon>Sulfolobales</taxon>
        <taxon>Sulfolobaceae</taxon>
        <taxon>Sulfodiicoccus</taxon>
    </lineage>
</organism>
<dbReference type="GO" id="GO:0016787">
    <property type="term" value="F:hydrolase activity"/>
    <property type="evidence" value="ECO:0007669"/>
    <property type="project" value="UniProtKB-KW"/>
</dbReference>
<keyword evidence="4" id="KW-1185">Reference proteome</keyword>
<dbReference type="SUPFAM" id="SSF52768">
    <property type="entry name" value="Arginase/deacetylase"/>
    <property type="match status" value="1"/>
</dbReference>
<dbReference type="Gene3D" id="3.40.800.20">
    <property type="entry name" value="Histone deacetylase domain"/>
    <property type="match status" value="1"/>
</dbReference>
<proteinExistence type="predicted"/>
<keyword evidence="2" id="KW-0378">Hydrolase</keyword>
<dbReference type="InterPro" id="IPR023801">
    <property type="entry name" value="His_deacetylse_dom"/>
</dbReference>
<evidence type="ECO:0000313" key="3">
    <source>
        <dbReference type="EMBL" id="GGT96183.1"/>
    </source>
</evidence>
<dbReference type="Proteomes" id="UP000276741">
    <property type="component" value="Chromosome"/>
</dbReference>
<dbReference type="PANTHER" id="PTHR10625">
    <property type="entry name" value="HISTONE DEACETYLASE HDAC1-RELATED"/>
    <property type="match status" value="1"/>
</dbReference>
<dbReference type="Proteomes" id="UP000616143">
    <property type="component" value="Unassembled WGS sequence"/>
</dbReference>
<feature type="domain" description="Histone deacetylase" evidence="1">
    <location>
        <begin position="21"/>
        <end position="277"/>
    </location>
</feature>
<evidence type="ECO:0000313" key="2">
    <source>
        <dbReference type="EMBL" id="BBD73874.1"/>
    </source>
</evidence>